<dbReference type="Proteomes" id="UP000030021">
    <property type="component" value="Unassembled WGS sequence"/>
</dbReference>
<reference evidence="3 4" key="1">
    <citation type="submission" date="2013-01" db="EMBL/GenBank/DDBJ databases">
        <authorList>
            <person name="Fiebig A."/>
            <person name="Goeker M."/>
            <person name="Klenk H.-P.P."/>
        </authorList>
    </citation>
    <scope>NUCLEOTIDE SEQUENCE [LARGE SCALE GENOMIC DNA]</scope>
    <source>
        <strain evidence="3 4">DSM 17069</strain>
    </source>
</reference>
<keyword evidence="3" id="KW-0449">Lipoprotein</keyword>
<accession>A0A0A0HM74</accession>
<dbReference type="RefSeq" id="WP_075571723.1">
    <property type="nucleotide sequence ID" value="NZ_KN293979.1"/>
</dbReference>
<name>A0A0A0HM74_9RHOB</name>
<dbReference type="OrthoDB" id="9785326at2"/>
<proteinExistence type="inferred from homology"/>
<organism evidence="3 4">
    <name type="scientific">Roseovarius mucosus DSM 17069</name>
    <dbReference type="NCBI Taxonomy" id="1288298"/>
    <lineage>
        <taxon>Bacteria</taxon>
        <taxon>Pseudomonadati</taxon>
        <taxon>Pseudomonadota</taxon>
        <taxon>Alphaproteobacteria</taxon>
        <taxon>Rhodobacterales</taxon>
        <taxon>Roseobacteraceae</taxon>
        <taxon>Roseovarius</taxon>
    </lineage>
</organism>
<gene>
    <name evidence="3" type="ORF">rosmuc_01755</name>
</gene>
<dbReference type="InterPro" id="IPR007428">
    <property type="entry name" value="MlaA"/>
</dbReference>
<dbReference type="HOGENOM" id="CLU_059326_3_0_5"/>
<dbReference type="eggNOG" id="COG2853">
    <property type="taxonomic scope" value="Bacteria"/>
</dbReference>
<dbReference type="GO" id="GO:0120010">
    <property type="term" value="P:intermembrane phospholipid transfer"/>
    <property type="evidence" value="ECO:0007669"/>
    <property type="project" value="TreeGrafter"/>
</dbReference>
<dbReference type="Pfam" id="PF04333">
    <property type="entry name" value="MlaA"/>
    <property type="match status" value="1"/>
</dbReference>
<dbReference type="PRINTS" id="PR01805">
    <property type="entry name" value="VACJLIPOPROT"/>
</dbReference>
<dbReference type="PANTHER" id="PTHR30035:SF3">
    <property type="entry name" value="INTERMEMBRANE PHOSPHOLIPID TRANSPORT SYSTEM LIPOPROTEIN MLAA"/>
    <property type="match status" value="1"/>
</dbReference>
<protein>
    <submittedName>
        <fullName evidence="3">Surface lipoprotein</fullName>
    </submittedName>
</protein>
<comment type="similarity">
    <text evidence="1">Belongs to the MlaA family.</text>
</comment>
<sequence length="271" mass="29077">MTDTPLLTLSFPVPARAVLRLIGLSGVVALSACAKPSPSEATRDVFDPYESQNREVHDFNRGFDRALVRPVAKGYSAAIPDDIETVIGRFATNLSLPSDIVNNVLQLNMRGAIHDTARLVVNTTFGLGGLFDPASEMGMPAGTNTDFGETLHVWGAREGAYVELPVLGPSTERDTWGIAVDLFTNPLSYLVESPESLIGTGAGVAAGLSKRDKFSETIDAILYESADSYAQSRSIFLQNRRFKLGGTAGSVYDDPYGTLEPSAPLEDPYAE</sequence>
<evidence type="ECO:0000256" key="2">
    <source>
        <dbReference type="ARBA" id="ARBA00022729"/>
    </source>
</evidence>
<dbReference type="AlphaFoldDB" id="A0A0A0HM74"/>
<evidence type="ECO:0000256" key="1">
    <source>
        <dbReference type="ARBA" id="ARBA00010634"/>
    </source>
</evidence>
<evidence type="ECO:0000313" key="3">
    <source>
        <dbReference type="EMBL" id="KGM88061.1"/>
    </source>
</evidence>
<dbReference type="PATRIC" id="fig|1288298.3.peg.1768"/>
<evidence type="ECO:0000313" key="4">
    <source>
        <dbReference type="Proteomes" id="UP000030021"/>
    </source>
</evidence>
<dbReference type="EMBL" id="AONH01000010">
    <property type="protein sequence ID" value="KGM88061.1"/>
    <property type="molecule type" value="Genomic_DNA"/>
</dbReference>
<dbReference type="STRING" id="215743.ROSMUCSMR3_01348"/>
<comment type="caution">
    <text evidence="3">The sequence shown here is derived from an EMBL/GenBank/DDBJ whole genome shotgun (WGS) entry which is preliminary data.</text>
</comment>
<dbReference type="GO" id="GO:0016020">
    <property type="term" value="C:membrane"/>
    <property type="evidence" value="ECO:0007669"/>
    <property type="project" value="InterPro"/>
</dbReference>
<keyword evidence="2" id="KW-0732">Signal</keyword>
<dbReference type="PANTHER" id="PTHR30035">
    <property type="entry name" value="LIPOPROTEIN VACJ-RELATED"/>
    <property type="match status" value="1"/>
</dbReference>